<accession>A0A819CGM5</accession>
<dbReference type="EMBL" id="CAJNOU010006709">
    <property type="protein sequence ID" value="CAF1510688.1"/>
    <property type="molecule type" value="Genomic_DNA"/>
</dbReference>
<dbReference type="Proteomes" id="UP000663889">
    <property type="component" value="Unassembled WGS sequence"/>
</dbReference>
<feature type="compositionally biased region" description="Polar residues" evidence="1">
    <location>
        <begin position="259"/>
        <end position="273"/>
    </location>
</feature>
<dbReference type="AlphaFoldDB" id="A0A819CGM5"/>
<evidence type="ECO:0000313" key="3">
    <source>
        <dbReference type="EMBL" id="CAF3812146.1"/>
    </source>
</evidence>
<name>A0A819CGM5_9BILA</name>
<organism evidence="3 4">
    <name type="scientific">Rotaria sordida</name>
    <dbReference type="NCBI Taxonomy" id="392033"/>
    <lineage>
        <taxon>Eukaryota</taxon>
        <taxon>Metazoa</taxon>
        <taxon>Spiralia</taxon>
        <taxon>Gnathifera</taxon>
        <taxon>Rotifera</taxon>
        <taxon>Eurotatoria</taxon>
        <taxon>Bdelloidea</taxon>
        <taxon>Philodinida</taxon>
        <taxon>Philodinidae</taxon>
        <taxon>Rotaria</taxon>
    </lineage>
</organism>
<protein>
    <submittedName>
        <fullName evidence="3">Uncharacterized protein</fullName>
    </submittedName>
</protein>
<reference evidence="3" key="1">
    <citation type="submission" date="2021-02" db="EMBL/GenBank/DDBJ databases">
        <authorList>
            <person name="Nowell W R."/>
        </authorList>
    </citation>
    <scope>NUCLEOTIDE SEQUENCE</scope>
</reference>
<feature type="region of interest" description="Disordered" evidence="1">
    <location>
        <begin position="259"/>
        <end position="347"/>
    </location>
</feature>
<gene>
    <name evidence="3" type="ORF">FNK824_LOCUS15633</name>
    <name evidence="2" type="ORF">SEV965_LOCUS36539</name>
</gene>
<sequence>MSSENIFHETKDLPTNVLTLVDDLFYEFVEQRLGLYQSLLLKIQEINSVPCFLLINDPCEVLNLDIKDDNLNLLKKKICFSLSNGSFVVKPGFKTSFKCLRDLLSRKTEEKLKQSRNTKILSTTAAPVNIISSSLFSTPPMTTAPQTRTSSDPDIALKSIAEHRRYFFNLLKIWCSNHKDDFMSDSFDLKEGEDFILNVLYDQNNNLKISVKCNCNTSIGLTVKDEKIQLSNFQKHLRSTNCSHIRAIKKMNEEQKKINLQQSPDTLSSSTSMILKPSPPIQQPASLAPVSVSTGALSSMTIPSANTQTPALKTNSRKRGHSSSQVASSQKTKRNRSQTYASLLFQD</sequence>
<proteinExistence type="predicted"/>
<evidence type="ECO:0000313" key="2">
    <source>
        <dbReference type="EMBL" id="CAF1510688.1"/>
    </source>
</evidence>
<feature type="compositionally biased region" description="Polar residues" evidence="1">
    <location>
        <begin position="291"/>
        <end position="314"/>
    </location>
</feature>
<dbReference type="Proteomes" id="UP000663874">
    <property type="component" value="Unassembled WGS sequence"/>
</dbReference>
<evidence type="ECO:0000313" key="4">
    <source>
        <dbReference type="Proteomes" id="UP000663874"/>
    </source>
</evidence>
<dbReference type="EMBL" id="CAJOBE010002282">
    <property type="protein sequence ID" value="CAF3812146.1"/>
    <property type="molecule type" value="Genomic_DNA"/>
</dbReference>
<evidence type="ECO:0000256" key="1">
    <source>
        <dbReference type="SAM" id="MobiDB-lite"/>
    </source>
</evidence>
<comment type="caution">
    <text evidence="3">The sequence shown here is derived from an EMBL/GenBank/DDBJ whole genome shotgun (WGS) entry which is preliminary data.</text>
</comment>